<dbReference type="CDD" id="cd04301">
    <property type="entry name" value="NAT_SF"/>
    <property type="match status" value="1"/>
</dbReference>
<gene>
    <name evidence="2" type="ORF">yc1106_05092</name>
</gene>
<dbReference type="Proteomes" id="UP001056012">
    <property type="component" value="Chromosome 3"/>
</dbReference>
<dbReference type="OrthoDB" id="2445945at2759"/>
<name>A0A9Q8ZBM5_CURCL</name>
<feature type="domain" description="N-acetyltransferase" evidence="1">
    <location>
        <begin position="8"/>
        <end position="181"/>
    </location>
</feature>
<dbReference type="InterPro" id="IPR000182">
    <property type="entry name" value="GNAT_dom"/>
</dbReference>
<dbReference type="Pfam" id="PF00583">
    <property type="entry name" value="Acetyltransf_1"/>
    <property type="match status" value="1"/>
</dbReference>
<dbReference type="EMBL" id="CP089276">
    <property type="protein sequence ID" value="USP77818.1"/>
    <property type="molecule type" value="Genomic_DNA"/>
</dbReference>
<evidence type="ECO:0000313" key="3">
    <source>
        <dbReference type="Proteomes" id="UP001056012"/>
    </source>
</evidence>
<dbReference type="SUPFAM" id="SSF55729">
    <property type="entry name" value="Acyl-CoA N-acyltransferases (Nat)"/>
    <property type="match status" value="1"/>
</dbReference>
<keyword evidence="3" id="KW-1185">Reference proteome</keyword>
<dbReference type="InterPro" id="IPR016181">
    <property type="entry name" value="Acyl_CoA_acyltransferase"/>
</dbReference>
<proteinExistence type="predicted"/>
<protein>
    <recommendedName>
        <fullName evidence="1">N-acetyltransferase domain-containing protein</fullName>
    </recommendedName>
</protein>
<organism evidence="2 3">
    <name type="scientific">Curvularia clavata</name>
    <dbReference type="NCBI Taxonomy" id="95742"/>
    <lineage>
        <taxon>Eukaryota</taxon>
        <taxon>Fungi</taxon>
        <taxon>Dikarya</taxon>
        <taxon>Ascomycota</taxon>
        <taxon>Pezizomycotina</taxon>
        <taxon>Dothideomycetes</taxon>
        <taxon>Pleosporomycetidae</taxon>
        <taxon>Pleosporales</taxon>
        <taxon>Pleosporineae</taxon>
        <taxon>Pleosporaceae</taxon>
        <taxon>Curvularia</taxon>
    </lineage>
</organism>
<sequence length="181" mass="20387">MAHSPATLEWRPLSPNDTAQVVKIASSIHQDLPERDAVFEERITLFPEGCLGLFKTTNQDQGQRQEQDQQLCGYILSHPIPHHSPPSLDTLLTQIAPNATQYYIHDLAILAEFRGSGLAQRGVEKVLETAAKEYETSSLVSVYGTSGFWGRFGFRQVDVEEKLREKVRGYGEEAVFLERKN</sequence>
<evidence type="ECO:0000313" key="2">
    <source>
        <dbReference type="EMBL" id="USP77818.1"/>
    </source>
</evidence>
<accession>A0A9Q8ZBM5</accession>
<dbReference type="PROSITE" id="PS51186">
    <property type="entry name" value="GNAT"/>
    <property type="match status" value="1"/>
</dbReference>
<dbReference type="GO" id="GO:0016747">
    <property type="term" value="F:acyltransferase activity, transferring groups other than amino-acyl groups"/>
    <property type="evidence" value="ECO:0007669"/>
    <property type="project" value="InterPro"/>
</dbReference>
<dbReference type="Gene3D" id="3.40.630.30">
    <property type="match status" value="1"/>
</dbReference>
<dbReference type="VEuPathDB" id="FungiDB:yc1106_05092"/>
<evidence type="ECO:0000259" key="1">
    <source>
        <dbReference type="PROSITE" id="PS51186"/>
    </source>
</evidence>
<dbReference type="AlphaFoldDB" id="A0A9Q8ZBM5"/>
<reference evidence="2" key="1">
    <citation type="submission" date="2021-12" db="EMBL/GenBank/DDBJ databases">
        <title>Curvularia clavata genome.</title>
        <authorList>
            <person name="Cao Y."/>
        </authorList>
    </citation>
    <scope>NUCLEOTIDE SEQUENCE</scope>
    <source>
        <strain evidence="2">Yc1106</strain>
    </source>
</reference>